<organism evidence="2 3">
    <name type="scientific">Fictibacillus norfolkensis</name>
    <dbReference type="NCBI Taxonomy" id="2762233"/>
    <lineage>
        <taxon>Bacteria</taxon>
        <taxon>Bacillati</taxon>
        <taxon>Bacillota</taxon>
        <taxon>Bacilli</taxon>
        <taxon>Bacillales</taxon>
        <taxon>Fictibacillaceae</taxon>
        <taxon>Fictibacillus</taxon>
    </lineage>
</organism>
<dbReference type="InterPro" id="IPR001387">
    <property type="entry name" value="Cro/C1-type_HTH"/>
</dbReference>
<sequence length="70" mass="8250">MELKIRVSDWLGKKKMTQKELSDLTGIRPATVSALYHEKIKRIEIDHIVKLCEAFECQPGDLFQYEKREN</sequence>
<dbReference type="CDD" id="cd00093">
    <property type="entry name" value="HTH_XRE"/>
    <property type="match status" value="1"/>
</dbReference>
<dbReference type="PANTHER" id="PTHR37301:SF1">
    <property type="entry name" value="DNA-BINDING PROTEIN"/>
    <property type="match status" value="1"/>
</dbReference>
<accession>A0ABR8SSA7</accession>
<proteinExistence type="predicted"/>
<name>A0ABR8SSA7_9BACL</name>
<dbReference type="EMBL" id="JACSQM010000015">
    <property type="protein sequence ID" value="MBD7966270.1"/>
    <property type="molecule type" value="Genomic_DNA"/>
</dbReference>
<reference evidence="2 3" key="1">
    <citation type="submission" date="2020-08" db="EMBL/GenBank/DDBJ databases">
        <title>A Genomic Blueprint of the Chicken Gut Microbiome.</title>
        <authorList>
            <person name="Gilroy R."/>
            <person name="Ravi A."/>
            <person name="Getino M."/>
            <person name="Pursley I."/>
            <person name="Horton D.L."/>
            <person name="Alikhan N.-F."/>
            <person name="Baker D."/>
            <person name="Gharbi K."/>
            <person name="Hall N."/>
            <person name="Watson M."/>
            <person name="Adriaenssens E.M."/>
            <person name="Foster-Nyarko E."/>
            <person name="Jarju S."/>
            <person name="Secka A."/>
            <person name="Antonio M."/>
            <person name="Oren A."/>
            <person name="Chaudhuri R."/>
            <person name="La Ragione R.M."/>
            <person name="Hildebrand F."/>
            <person name="Pallen M.J."/>
        </authorList>
    </citation>
    <scope>NUCLEOTIDE SEQUENCE [LARGE SCALE GENOMIC DNA]</scope>
    <source>
        <strain evidence="2 3">Sa2CUA10</strain>
    </source>
</reference>
<dbReference type="PROSITE" id="PS50943">
    <property type="entry name" value="HTH_CROC1"/>
    <property type="match status" value="1"/>
</dbReference>
<dbReference type="SUPFAM" id="SSF47413">
    <property type="entry name" value="lambda repressor-like DNA-binding domains"/>
    <property type="match status" value="1"/>
</dbReference>
<dbReference type="Proteomes" id="UP000603641">
    <property type="component" value="Unassembled WGS sequence"/>
</dbReference>
<evidence type="ECO:0000259" key="1">
    <source>
        <dbReference type="PROSITE" id="PS50943"/>
    </source>
</evidence>
<comment type="caution">
    <text evidence="2">The sequence shown here is derived from an EMBL/GenBank/DDBJ whole genome shotgun (WGS) entry which is preliminary data.</text>
</comment>
<dbReference type="Pfam" id="PF13443">
    <property type="entry name" value="HTH_26"/>
    <property type="match status" value="1"/>
</dbReference>
<evidence type="ECO:0000313" key="3">
    <source>
        <dbReference type="Proteomes" id="UP000603641"/>
    </source>
</evidence>
<keyword evidence="3" id="KW-1185">Reference proteome</keyword>
<dbReference type="Gene3D" id="1.10.260.40">
    <property type="entry name" value="lambda repressor-like DNA-binding domains"/>
    <property type="match status" value="1"/>
</dbReference>
<feature type="domain" description="HTH cro/C1-type" evidence="1">
    <location>
        <begin position="13"/>
        <end position="62"/>
    </location>
</feature>
<protein>
    <submittedName>
        <fullName evidence="2">Helix-turn-helix transcriptional regulator</fullName>
    </submittedName>
</protein>
<gene>
    <name evidence="2" type="ORF">H9648_19675</name>
</gene>
<dbReference type="InterPro" id="IPR010982">
    <property type="entry name" value="Lambda_DNA-bd_dom_sf"/>
</dbReference>
<dbReference type="SMART" id="SM00530">
    <property type="entry name" value="HTH_XRE"/>
    <property type="match status" value="1"/>
</dbReference>
<evidence type="ECO:0000313" key="2">
    <source>
        <dbReference type="EMBL" id="MBD7966270.1"/>
    </source>
</evidence>
<dbReference type="PANTHER" id="PTHR37301">
    <property type="entry name" value="DNA-BINDING PROTEIN-RELATED"/>
    <property type="match status" value="1"/>
</dbReference>
<dbReference type="RefSeq" id="WP_191755412.1">
    <property type="nucleotide sequence ID" value="NZ_JACSQM010000015.1"/>
</dbReference>